<dbReference type="GO" id="GO:0020037">
    <property type="term" value="F:heme binding"/>
    <property type="evidence" value="ECO:0007669"/>
    <property type="project" value="InterPro"/>
</dbReference>
<evidence type="ECO:0000313" key="19">
    <source>
        <dbReference type="Proteomes" id="UP000242642"/>
    </source>
</evidence>
<keyword evidence="6" id="KW-0732">Signal</keyword>
<dbReference type="STRING" id="1123402.SAMN02583745_01040"/>
<evidence type="ECO:0000256" key="4">
    <source>
        <dbReference type="ARBA" id="ARBA00022617"/>
    </source>
</evidence>
<evidence type="ECO:0000256" key="11">
    <source>
        <dbReference type="ARBA" id="ARBA00033775"/>
    </source>
</evidence>
<dbReference type="GO" id="GO:0046872">
    <property type="term" value="F:metal ion binding"/>
    <property type="evidence" value="ECO:0007669"/>
    <property type="project" value="UniProtKB-KW"/>
</dbReference>
<dbReference type="NCBIfam" id="TIGR01413">
    <property type="entry name" value="Dyp_perox_fam"/>
    <property type="match status" value="1"/>
</dbReference>
<evidence type="ECO:0000256" key="7">
    <source>
        <dbReference type="ARBA" id="ARBA00023002"/>
    </source>
</evidence>
<keyword evidence="5 13" id="KW-0479">Metal-binding</keyword>
<dbReference type="InterPro" id="IPR048327">
    <property type="entry name" value="Dyp_perox_N"/>
</dbReference>
<comment type="subcellular location">
    <subcellularLocation>
        <location evidence="1">Cell envelope</location>
    </subcellularLocation>
    <subcellularLocation>
        <location evidence="15">Periplasm</location>
    </subcellularLocation>
</comment>
<dbReference type="Pfam" id="PF04261">
    <property type="entry name" value="Dyp_perox_N"/>
    <property type="match status" value="1"/>
</dbReference>
<keyword evidence="15" id="KW-0574">Periplasm</keyword>
<evidence type="ECO:0000256" key="6">
    <source>
        <dbReference type="ARBA" id="ARBA00022729"/>
    </source>
</evidence>
<evidence type="ECO:0000256" key="12">
    <source>
        <dbReference type="ARBA" id="ARBA00048856"/>
    </source>
</evidence>
<proteinExistence type="inferred from homology"/>
<evidence type="ECO:0000256" key="3">
    <source>
        <dbReference type="ARBA" id="ARBA00022559"/>
    </source>
</evidence>
<evidence type="ECO:0000313" key="18">
    <source>
        <dbReference type="EMBL" id="SES97210.1"/>
    </source>
</evidence>
<dbReference type="AlphaFoldDB" id="A0A1I0AS53"/>
<evidence type="ECO:0000256" key="15">
    <source>
        <dbReference type="RuleBase" id="RU365017"/>
    </source>
</evidence>
<evidence type="ECO:0000256" key="1">
    <source>
        <dbReference type="ARBA" id="ARBA00004196"/>
    </source>
</evidence>
<comment type="cofactor">
    <cofactor evidence="13 15">
        <name>heme b</name>
        <dbReference type="ChEBI" id="CHEBI:60344"/>
    </cofactor>
    <text evidence="13 15">Binds 1 heme b (iron(II)-protoporphyrin IX) group non-covalently per subunit.</text>
</comment>
<evidence type="ECO:0000256" key="5">
    <source>
        <dbReference type="ARBA" id="ARBA00022723"/>
    </source>
</evidence>
<evidence type="ECO:0000256" key="14">
    <source>
        <dbReference type="PIRSR" id="PIRSR606313-2"/>
    </source>
</evidence>
<evidence type="ECO:0000256" key="2">
    <source>
        <dbReference type="ARBA" id="ARBA00005365"/>
    </source>
</evidence>
<dbReference type="InterPro" id="IPR006311">
    <property type="entry name" value="TAT_signal"/>
</dbReference>
<sequence length="464" mass="51523">MKNNSQDTPKDSGKMSPVKNLQIDSKADFSPLSKHICANNPQLPNRRKWIKSLSSIGISAAISGLSIPFANANESLKNDLSPKTPKSVCAESLFTIIPPFGVNQAGITTPETTDAIFVAFKSVAPDIETLKTLFTRLTNRIVFLTQGGTPAAKPNKNYPPSESGMLGQYINPDSLTITVSVGATLFDKRYGLISQKPIELIDMPDFPNDALDTSWCDGDLLLQICANSKETVIYALRDIIKNTSQYLVPFWKIDGFLPSKAIKSNTTPINLFGFKDGTGNPSKHDNSLMNQIVWVGPNSKEPSWTHGGSYQAVRLIRQYLEFWDRTPLKQQEADFGRHKGSGAHLGKTDEFEEPYYAHNQADQITPIDSHVRRAEPRKHGRHDAKLLRRSYNYSLGLTKASQLDMGLIFVSYQSSLQKGFIDTQNRLNGEPLEEYIKPFGGGFFFALPGFRENEILGSGLFKLL</sequence>
<accession>A0A1I0AS53</accession>
<feature type="binding site" evidence="13">
    <location>
        <position position="388"/>
    </location>
    <ligand>
        <name>heme b</name>
        <dbReference type="ChEBI" id="CHEBI:60344"/>
    </ligand>
</feature>
<dbReference type="Proteomes" id="UP000242642">
    <property type="component" value="Unassembled WGS sequence"/>
</dbReference>
<comment type="similarity">
    <text evidence="2">Belongs to the DyP-type peroxidase family. EfeB subfamily.</text>
</comment>
<keyword evidence="3 15" id="KW-0575">Peroxidase</keyword>
<dbReference type="EC" id="1.11.1.-" evidence="15"/>
<dbReference type="SUPFAM" id="SSF54909">
    <property type="entry name" value="Dimeric alpha+beta barrel"/>
    <property type="match status" value="1"/>
</dbReference>
<evidence type="ECO:0000256" key="13">
    <source>
        <dbReference type="PIRSR" id="PIRSR606313-1"/>
    </source>
</evidence>
<dbReference type="InterPro" id="IPR006314">
    <property type="entry name" value="Dyp_peroxidase"/>
</dbReference>
<evidence type="ECO:0000259" key="17">
    <source>
        <dbReference type="Pfam" id="PF20628"/>
    </source>
</evidence>
<protein>
    <recommendedName>
        <fullName evidence="10 15">Deferrochelatase</fullName>
        <ecNumber evidence="15">1.11.1.-</ecNumber>
    </recommendedName>
    <alternativeName>
        <fullName evidence="11 15">Peroxidase EfeB</fullName>
    </alternativeName>
</protein>
<dbReference type="InterPro" id="IPR048328">
    <property type="entry name" value="Dyp_perox_C"/>
</dbReference>
<dbReference type="GO" id="GO:0004325">
    <property type="term" value="F:ferrochelatase activity"/>
    <property type="evidence" value="ECO:0007669"/>
    <property type="project" value="UniProtKB-EC"/>
</dbReference>
<comment type="function">
    <text evidence="15">Involved in the recovery of exogenous heme iron. Extracts iron from heme while preserving the protoporphyrin ring intact.</text>
</comment>
<gene>
    <name evidence="18" type="ORF">SAMN02583745_01040</name>
</gene>
<dbReference type="InterPro" id="IPR011008">
    <property type="entry name" value="Dimeric_a/b-barrel"/>
</dbReference>
<evidence type="ECO:0000259" key="16">
    <source>
        <dbReference type="Pfam" id="PF04261"/>
    </source>
</evidence>
<keyword evidence="4 13" id="KW-0349">Heme</keyword>
<dbReference type="GO" id="GO:0004601">
    <property type="term" value="F:peroxidase activity"/>
    <property type="evidence" value="ECO:0007669"/>
    <property type="project" value="UniProtKB-KW"/>
</dbReference>
<dbReference type="InterPro" id="IPR006313">
    <property type="entry name" value="EfeB/EfeN"/>
</dbReference>
<comment type="subunit">
    <text evidence="15">Homodimer. Part of a ferrous iron transporter composed of EfeU, EfeO and EfeB.</text>
</comment>
<keyword evidence="7 15" id="KW-0560">Oxidoreductase</keyword>
<dbReference type="PANTHER" id="PTHR30521:SF4">
    <property type="entry name" value="DEFERROCHELATASE"/>
    <property type="match status" value="1"/>
</dbReference>
<dbReference type="Pfam" id="PF20628">
    <property type="entry name" value="Dyp_perox_C"/>
    <property type="match status" value="1"/>
</dbReference>
<organism evidence="18 19">
    <name type="scientific">Thorsellia anophelis DSM 18579</name>
    <dbReference type="NCBI Taxonomy" id="1123402"/>
    <lineage>
        <taxon>Bacteria</taxon>
        <taxon>Pseudomonadati</taxon>
        <taxon>Pseudomonadota</taxon>
        <taxon>Gammaproteobacteria</taxon>
        <taxon>Enterobacterales</taxon>
        <taxon>Thorselliaceae</taxon>
        <taxon>Thorsellia</taxon>
    </lineage>
</organism>
<reference evidence="19" key="1">
    <citation type="submission" date="2016-10" db="EMBL/GenBank/DDBJ databases">
        <authorList>
            <person name="Varghese N."/>
            <person name="Submissions S."/>
        </authorList>
    </citation>
    <scope>NUCLEOTIDE SEQUENCE [LARGE SCALE GENOMIC DNA]</scope>
    <source>
        <strain evidence="19">DSM 18579</strain>
    </source>
</reference>
<evidence type="ECO:0000256" key="10">
    <source>
        <dbReference type="ARBA" id="ARBA00033771"/>
    </source>
</evidence>
<dbReference type="GO" id="GO:0030313">
    <property type="term" value="C:cell envelope"/>
    <property type="evidence" value="ECO:0007669"/>
    <property type="project" value="UniProtKB-SubCell"/>
</dbReference>
<dbReference type="PROSITE" id="PS51404">
    <property type="entry name" value="DYP_PEROXIDASE"/>
    <property type="match status" value="1"/>
</dbReference>
<feature type="binding site" evidence="13">
    <location>
        <position position="370"/>
    </location>
    <ligand>
        <name>heme b</name>
        <dbReference type="ChEBI" id="CHEBI:60344"/>
    </ligand>
</feature>
<dbReference type="PROSITE" id="PS51318">
    <property type="entry name" value="TAT"/>
    <property type="match status" value="1"/>
</dbReference>
<name>A0A1I0AS53_9GAMM</name>
<keyword evidence="19" id="KW-1185">Reference proteome</keyword>
<keyword evidence="8 13" id="KW-0408">Iron</keyword>
<dbReference type="GO" id="GO:0042597">
    <property type="term" value="C:periplasmic space"/>
    <property type="evidence" value="ECO:0007669"/>
    <property type="project" value="UniProtKB-SubCell"/>
</dbReference>
<feature type="domain" description="Dyp-type peroxidase C-terminal" evidence="17">
    <location>
        <begin position="267"/>
        <end position="449"/>
    </location>
</feature>
<dbReference type="NCBIfam" id="TIGR01412">
    <property type="entry name" value="tat_substr_1"/>
    <property type="match status" value="1"/>
</dbReference>
<dbReference type="PANTHER" id="PTHR30521">
    <property type="entry name" value="DEFERROCHELATASE/PEROXIDASE"/>
    <property type="match status" value="1"/>
</dbReference>
<keyword evidence="9" id="KW-0456">Lyase</keyword>
<feature type="binding site" evidence="14">
    <location>
        <position position="337"/>
    </location>
    <ligand>
        <name>protoporphyrin IX</name>
        <dbReference type="ChEBI" id="CHEBI:57306"/>
    </ligand>
</feature>
<dbReference type="GO" id="GO:0005829">
    <property type="term" value="C:cytosol"/>
    <property type="evidence" value="ECO:0007669"/>
    <property type="project" value="TreeGrafter"/>
</dbReference>
<feature type="domain" description="Dyp-type peroxidase N-terminal" evidence="16">
    <location>
        <begin position="104"/>
        <end position="256"/>
    </location>
</feature>
<dbReference type="GO" id="GO:0033212">
    <property type="term" value="P:iron import into cell"/>
    <property type="evidence" value="ECO:0007669"/>
    <property type="project" value="InterPro"/>
</dbReference>
<comment type="catalytic activity">
    <reaction evidence="12">
        <text>heme b + 2 H(+) = protoporphyrin IX + Fe(2+)</text>
        <dbReference type="Rhea" id="RHEA:22584"/>
        <dbReference type="ChEBI" id="CHEBI:15378"/>
        <dbReference type="ChEBI" id="CHEBI:29033"/>
        <dbReference type="ChEBI" id="CHEBI:57306"/>
        <dbReference type="ChEBI" id="CHEBI:60344"/>
        <dbReference type="EC" id="4.98.1.1"/>
    </reaction>
    <physiologicalReaction direction="left-to-right" evidence="12">
        <dbReference type="Rhea" id="RHEA:22585"/>
    </physiologicalReaction>
</comment>
<dbReference type="EMBL" id="FOHV01000006">
    <property type="protein sequence ID" value="SES97210.1"/>
    <property type="molecule type" value="Genomic_DNA"/>
</dbReference>
<evidence type="ECO:0000256" key="8">
    <source>
        <dbReference type="ARBA" id="ARBA00023004"/>
    </source>
</evidence>
<evidence type="ECO:0000256" key="9">
    <source>
        <dbReference type="ARBA" id="ARBA00023239"/>
    </source>
</evidence>